<evidence type="ECO:0000256" key="1">
    <source>
        <dbReference type="SAM" id="Phobius"/>
    </source>
</evidence>
<name>A0A022S2J6_ERYGU</name>
<dbReference type="EMBL" id="KI630171">
    <property type="protein sequence ID" value="EYU46461.1"/>
    <property type="molecule type" value="Genomic_DNA"/>
</dbReference>
<sequence>MFMFVFQDQKDLTNVVKNTPWTIMGTGLMILSTCSSGEVTRELEFSYSPFWVQAHGLPLNYLTRRNGSNVGSILGTFIRSDWHVSCVKISDKGYLRLRVSLDVRKPILTGFWLNRPGSLTRVWVDFKYENLGLFCYQCGRMGDSFRTYLMIMLRNREIVLSRVTNLDGGEGIWTLLILMVVYLFHLYHKFSRVKRGVRFLGARNGPTPSDDDDDDDRDGNAIGEIIVSIVFLVLLYFF</sequence>
<dbReference type="PANTHER" id="PTHR31286">
    <property type="entry name" value="GLYCINE-RICH CELL WALL STRUCTURAL PROTEIN 1.8-LIKE"/>
    <property type="match status" value="1"/>
</dbReference>
<organism evidence="3 4">
    <name type="scientific">Erythranthe guttata</name>
    <name type="common">Yellow monkey flower</name>
    <name type="synonym">Mimulus guttatus</name>
    <dbReference type="NCBI Taxonomy" id="4155"/>
    <lineage>
        <taxon>Eukaryota</taxon>
        <taxon>Viridiplantae</taxon>
        <taxon>Streptophyta</taxon>
        <taxon>Embryophyta</taxon>
        <taxon>Tracheophyta</taxon>
        <taxon>Spermatophyta</taxon>
        <taxon>Magnoliopsida</taxon>
        <taxon>eudicotyledons</taxon>
        <taxon>Gunneridae</taxon>
        <taxon>Pentapetalae</taxon>
        <taxon>asterids</taxon>
        <taxon>lamiids</taxon>
        <taxon>Lamiales</taxon>
        <taxon>Phrymaceae</taxon>
        <taxon>Erythranthe</taxon>
    </lineage>
</organism>
<reference evidence="3 4" key="1">
    <citation type="journal article" date="2013" name="Proc. Natl. Acad. Sci. U.S.A.">
        <title>Fine-scale variation in meiotic recombination in Mimulus inferred from population shotgun sequencing.</title>
        <authorList>
            <person name="Hellsten U."/>
            <person name="Wright K.M."/>
            <person name="Jenkins J."/>
            <person name="Shu S."/>
            <person name="Yuan Y."/>
            <person name="Wessler S.R."/>
            <person name="Schmutz J."/>
            <person name="Willis J.H."/>
            <person name="Rokhsar D.S."/>
        </authorList>
    </citation>
    <scope>NUCLEOTIDE SEQUENCE [LARGE SCALE GENOMIC DNA]</scope>
    <source>
        <strain evidence="4">cv. DUN x IM62</strain>
    </source>
</reference>
<evidence type="ECO:0000259" key="2">
    <source>
        <dbReference type="Pfam" id="PF14392"/>
    </source>
</evidence>
<dbReference type="STRING" id="4155.A0A022S2J6"/>
<keyword evidence="1" id="KW-0812">Transmembrane</keyword>
<gene>
    <name evidence="3" type="ORF">MIMGU_mgv1a017699mg</name>
</gene>
<feature type="domain" description="Zinc knuckle CX2CX4HX4C" evidence="2">
    <location>
        <begin position="102"/>
        <end position="146"/>
    </location>
</feature>
<dbReference type="Proteomes" id="UP000030748">
    <property type="component" value="Unassembled WGS sequence"/>
</dbReference>
<dbReference type="InterPro" id="IPR025836">
    <property type="entry name" value="Zn_knuckle_CX2CX4HX4C"/>
</dbReference>
<proteinExistence type="predicted"/>
<accession>A0A022S2J6</accession>
<dbReference type="InterPro" id="IPR040256">
    <property type="entry name" value="At4g02000-like"/>
</dbReference>
<dbReference type="PANTHER" id="PTHR31286:SF178">
    <property type="entry name" value="DUF4283 DOMAIN-CONTAINING PROTEIN"/>
    <property type="match status" value="1"/>
</dbReference>
<evidence type="ECO:0000313" key="4">
    <source>
        <dbReference type="Proteomes" id="UP000030748"/>
    </source>
</evidence>
<feature type="transmembrane region" description="Helical" evidence="1">
    <location>
        <begin position="171"/>
        <end position="188"/>
    </location>
</feature>
<keyword evidence="4" id="KW-1185">Reference proteome</keyword>
<feature type="transmembrane region" description="Helical" evidence="1">
    <location>
        <begin position="219"/>
        <end position="237"/>
    </location>
</feature>
<keyword evidence="1" id="KW-1133">Transmembrane helix</keyword>
<keyword evidence="1" id="KW-0472">Membrane</keyword>
<protein>
    <recommendedName>
        <fullName evidence="2">Zinc knuckle CX2CX4HX4C domain-containing protein</fullName>
    </recommendedName>
</protein>
<evidence type="ECO:0000313" key="3">
    <source>
        <dbReference type="EMBL" id="EYU46461.1"/>
    </source>
</evidence>
<dbReference type="Pfam" id="PF14392">
    <property type="entry name" value="zf-CCHC_4"/>
    <property type="match status" value="1"/>
</dbReference>
<dbReference type="AlphaFoldDB" id="A0A022S2J6"/>